<evidence type="ECO:0000256" key="6">
    <source>
        <dbReference type="SAM" id="Phobius"/>
    </source>
</evidence>
<evidence type="ECO:0000256" key="1">
    <source>
        <dbReference type="ARBA" id="ARBA00004651"/>
    </source>
</evidence>
<gene>
    <name evidence="8" type="ORF">HNQ60_005436</name>
</gene>
<keyword evidence="3 6" id="KW-0812">Transmembrane</keyword>
<sequence>MTRWVRVWDPLVRIGHWLLVAGVVAAWVTRHSTSSWHERLGYLVLGIVALRIVWGWTGSTYARFASFVSSPSGTFNYARQLIARSEPRHVGHNPLGGWMIVALLLTITAVCVTGWLYTTDRFWGVEWVETTHSMLTDLLMILVGLHLCGVLYSTYRHRENLIASMLHGRKREID</sequence>
<dbReference type="AlphaFoldDB" id="A0A841HV26"/>
<name>A0A841HV26_9GAMM</name>
<dbReference type="GO" id="GO:0020037">
    <property type="term" value="F:heme binding"/>
    <property type="evidence" value="ECO:0007669"/>
    <property type="project" value="TreeGrafter"/>
</dbReference>
<comment type="caution">
    <text evidence="8">The sequence shown here is derived from an EMBL/GenBank/DDBJ whole genome shotgun (WGS) entry which is preliminary data.</text>
</comment>
<dbReference type="InterPro" id="IPR016174">
    <property type="entry name" value="Di-haem_cyt_TM"/>
</dbReference>
<protein>
    <submittedName>
        <fullName evidence="8">Cytochrome b</fullName>
    </submittedName>
</protein>
<dbReference type="Pfam" id="PF01292">
    <property type="entry name" value="Ni_hydr_CYTB"/>
    <property type="match status" value="1"/>
</dbReference>
<evidence type="ECO:0000256" key="4">
    <source>
        <dbReference type="ARBA" id="ARBA00022989"/>
    </source>
</evidence>
<dbReference type="PANTHER" id="PTHR30485">
    <property type="entry name" value="NI/FE-HYDROGENASE 1 B-TYPE CYTOCHROME SUBUNIT"/>
    <property type="match status" value="1"/>
</dbReference>
<comment type="subcellular location">
    <subcellularLocation>
        <location evidence="1">Cell membrane</location>
        <topology evidence="1">Multi-pass membrane protein</topology>
    </subcellularLocation>
</comment>
<dbReference type="SUPFAM" id="SSF81342">
    <property type="entry name" value="Transmembrane di-heme cytochromes"/>
    <property type="match status" value="1"/>
</dbReference>
<dbReference type="EMBL" id="JACHHZ010000008">
    <property type="protein sequence ID" value="MBB6096514.1"/>
    <property type="molecule type" value="Genomic_DNA"/>
</dbReference>
<dbReference type="GO" id="GO:0009055">
    <property type="term" value="F:electron transfer activity"/>
    <property type="evidence" value="ECO:0007669"/>
    <property type="project" value="InterPro"/>
</dbReference>
<feature type="transmembrane region" description="Helical" evidence="6">
    <location>
        <begin position="138"/>
        <end position="155"/>
    </location>
</feature>
<dbReference type="Gene3D" id="1.20.950.20">
    <property type="entry name" value="Transmembrane di-heme cytochromes, Chain C"/>
    <property type="match status" value="1"/>
</dbReference>
<dbReference type="GO" id="GO:0005886">
    <property type="term" value="C:plasma membrane"/>
    <property type="evidence" value="ECO:0007669"/>
    <property type="project" value="UniProtKB-SubCell"/>
</dbReference>
<evidence type="ECO:0000256" key="2">
    <source>
        <dbReference type="ARBA" id="ARBA00022475"/>
    </source>
</evidence>
<evidence type="ECO:0000256" key="5">
    <source>
        <dbReference type="ARBA" id="ARBA00023136"/>
    </source>
</evidence>
<dbReference type="InterPro" id="IPR011577">
    <property type="entry name" value="Cyt_b561_bac/Ni-Hgenase"/>
</dbReference>
<proteinExistence type="predicted"/>
<reference evidence="8 9" key="1">
    <citation type="submission" date="2020-08" db="EMBL/GenBank/DDBJ databases">
        <title>Genomic Encyclopedia of Type Strains, Phase IV (KMG-IV): sequencing the most valuable type-strain genomes for metagenomic binning, comparative biology and taxonomic classification.</title>
        <authorList>
            <person name="Goeker M."/>
        </authorList>
    </citation>
    <scope>NUCLEOTIDE SEQUENCE [LARGE SCALE GENOMIC DNA]</scope>
    <source>
        <strain evidence="8 9">DSM 26723</strain>
    </source>
</reference>
<keyword evidence="5 6" id="KW-0472">Membrane</keyword>
<evidence type="ECO:0000313" key="8">
    <source>
        <dbReference type="EMBL" id="MBB6096514.1"/>
    </source>
</evidence>
<feature type="transmembrane region" description="Helical" evidence="6">
    <location>
        <begin position="95"/>
        <end position="118"/>
    </location>
</feature>
<evidence type="ECO:0000256" key="3">
    <source>
        <dbReference type="ARBA" id="ARBA00022692"/>
    </source>
</evidence>
<dbReference type="RefSeq" id="WP_221304480.1">
    <property type="nucleotide sequence ID" value="NZ_JACHHZ010000008.1"/>
</dbReference>
<keyword evidence="2" id="KW-1003">Cell membrane</keyword>
<feature type="domain" description="Cytochrome b561 bacterial/Ni-hydrogenase" evidence="7">
    <location>
        <begin position="7"/>
        <end position="168"/>
    </location>
</feature>
<keyword evidence="4 6" id="KW-1133">Transmembrane helix</keyword>
<evidence type="ECO:0000313" key="9">
    <source>
        <dbReference type="Proteomes" id="UP000588068"/>
    </source>
</evidence>
<dbReference type="GO" id="GO:0022904">
    <property type="term" value="P:respiratory electron transport chain"/>
    <property type="evidence" value="ECO:0007669"/>
    <property type="project" value="InterPro"/>
</dbReference>
<keyword evidence="9" id="KW-1185">Reference proteome</keyword>
<organism evidence="8 9">
    <name type="scientific">Povalibacter uvarum</name>
    <dbReference type="NCBI Taxonomy" id="732238"/>
    <lineage>
        <taxon>Bacteria</taxon>
        <taxon>Pseudomonadati</taxon>
        <taxon>Pseudomonadota</taxon>
        <taxon>Gammaproteobacteria</taxon>
        <taxon>Steroidobacterales</taxon>
        <taxon>Steroidobacteraceae</taxon>
        <taxon>Povalibacter</taxon>
    </lineage>
</organism>
<accession>A0A841HV26</accession>
<dbReference type="Proteomes" id="UP000588068">
    <property type="component" value="Unassembled WGS sequence"/>
</dbReference>
<dbReference type="PANTHER" id="PTHR30485:SF2">
    <property type="entry name" value="BLL0597 PROTEIN"/>
    <property type="match status" value="1"/>
</dbReference>
<evidence type="ECO:0000259" key="7">
    <source>
        <dbReference type="Pfam" id="PF01292"/>
    </source>
</evidence>
<feature type="transmembrane region" description="Helical" evidence="6">
    <location>
        <begin position="40"/>
        <end position="58"/>
    </location>
</feature>
<dbReference type="InterPro" id="IPR051542">
    <property type="entry name" value="Hydrogenase_cytochrome"/>
</dbReference>
<feature type="transmembrane region" description="Helical" evidence="6">
    <location>
        <begin position="12"/>
        <end position="28"/>
    </location>
</feature>